<evidence type="ECO:0000313" key="2">
    <source>
        <dbReference type="Proteomes" id="UP000008022"/>
    </source>
</evidence>
<dbReference type="EnsemblPlants" id="ORUFI08G15390.1">
    <property type="protein sequence ID" value="ORUFI08G15390.1"/>
    <property type="gene ID" value="ORUFI08G15390"/>
</dbReference>
<keyword evidence="2" id="KW-1185">Reference proteome</keyword>
<organism evidence="1 2">
    <name type="scientific">Oryza rufipogon</name>
    <name type="common">Brownbeard rice</name>
    <name type="synonym">Asian wild rice</name>
    <dbReference type="NCBI Taxonomy" id="4529"/>
    <lineage>
        <taxon>Eukaryota</taxon>
        <taxon>Viridiplantae</taxon>
        <taxon>Streptophyta</taxon>
        <taxon>Embryophyta</taxon>
        <taxon>Tracheophyta</taxon>
        <taxon>Spermatophyta</taxon>
        <taxon>Magnoliopsida</taxon>
        <taxon>Liliopsida</taxon>
        <taxon>Poales</taxon>
        <taxon>Poaceae</taxon>
        <taxon>BOP clade</taxon>
        <taxon>Oryzoideae</taxon>
        <taxon>Oryzeae</taxon>
        <taxon>Oryzinae</taxon>
        <taxon>Oryza</taxon>
    </lineage>
</organism>
<reference evidence="1" key="2">
    <citation type="submission" date="2015-06" db="UniProtKB">
        <authorList>
            <consortium name="EnsemblPlants"/>
        </authorList>
    </citation>
    <scope>IDENTIFICATION</scope>
</reference>
<reference evidence="2" key="1">
    <citation type="submission" date="2013-06" db="EMBL/GenBank/DDBJ databases">
        <authorList>
            <person name="Zhao Q."/>
        </authorList>
    </citation>
    <scope>NUCLEOTIDE SEQUENCE</scope>
    <source>
        <strain evidence="2">cv. W1943</strain>
    </source>
</reference>
<evidence type="ECO:0000313" key="1">
    <source>
        <dbReference type="EnsemblPlants" id="ORUFI08G15390.1"/>
    </source>
</evidence>
<dbReference type="HOGENOM" id="CLU_2310753_0_0_1"/>
<accession>A0A0E0QIK5</accession>
<dbReference type="AlphaFoldDB" id="A0A0E0QIK5"/>
<protein>
    <submittedName>
        <fullName evidence="1">Uncharacterized protein</fullName>
    </submittedName>
</protein>
<dbReference type="Proteomes" id="UP000008022">
    <property type="component" value="Unassembled WGS sequence"/>
</dbReference>
<name>A0A0E0QIK5_ORYRU</name>
<dbReference type="Gramene" id="ORUFI08G15390.1">
    <property type="protein sequence ID" value="ORUFI08G15390.1"/>
    <property type="gene ID" value="ORUFI08G15390"/>
</dbReference>
<proteinExistence type="predicted"/>
<sequence>MSSDVVPYQLPVHHVFQFAMLASALIWAKENWVSQQVISVQPIQAIHPQHTVSVLNLLLDPFQQDLQQIGTDVCGMSREMVSAEALTAHAGNGSHCAAAP</sequence>